<dbReference type="OrthoDB" id="5986190at2759"/>
<evidence type="ECO:0000313" key="2">
    <source>
        <dbReference type="Proteomes" id="UP000008237"/>
    </source>
</evidence>
<proteinExistence type="predicted"/>
<protein>
    <submittedName>
        <fullName evidence="1">Uncharacterized protein</fullName>
    </submittedName>
</protein>
<dbReference type="STRING" id="610380.E2BZG3"/>
<dbReference type="AlphaFoldDB" id="E2BZG3"/>
<accession>E2BZG3</accession>
<dbReference type="Gene3D" id="1.25.40.10">
    <property type="entry name" value="Tetratricopeptide repeat domain"/>
    <property type="match status" value="1"/>
</dbReference>
<dbReference type="InParanoid" id="E2BZG3"/>
<dbReference type="SUPFAM" id="SSF48452">
    <property type="entry name" value="TPR-like"/>
    <property type="match status" value="1"/>
</dbReference>
<keyword evidence="2" id="KW-1185">Reference proteome</keyword>
<dbReference type="Proteomes" id="UP000008237">
    <property type="component" value="Unassembled WGS sequence"/>
</dbReference>
<organism evidence="2">
    <name type="scientific">Harpegnathos saltator</name>
    <name type="common">Jerdon's jumping ant</name>
    <dbReference type="NCBI Taxonomy" id="610380"/>
    <lineage>
        <taxon>Eukaryota</taxon>
        <taxon>Metazoa</taxon>
        <taxon>Ecdysozoa</taxon>
        <taxon>Arthropoda</taxon>
        <taxon>Hexapoda</taxon>
        <taxon>Insecta</taxon>
        <taxon>Pterygota</taxon>
        <taxon>Neoptera</taxon>
        <taxon>Endopterygota</taxon>
        <taxon>Hymenoptera</taxon>
        <taxon>Apocrita</taxon>
        <taxon>Aculeata</taxon>
        <taxon>Formicoidea</taxon>
        <taxon>Formicidae</taxon>
        <taxon>Ponerinae</taxon>
        <taxon>Ponerini</taxon>
        <taxon>Harpegnathos</taxon>
    </lineage>
</organism>
<dbReference type="Pfam" id="PF13424">
    <property type="entry name" value="TPR_12"/>
    <property type="match status" value="1"/>
</dbReference>
<dbReference type="EMBL" id="GL451624">
    <property type="protein sequence ID" value="EFN78916.1"/>
    <property type="molecule type" value="Genomic_DNA"/>
</dbReference>
<evidence type="ECO:0000313" key="1">
    <source>
        <dbReference type="EMBL" id="EFN78916.1"/>
    </source>
</evidence>
<reference evidence="1 2" key="1">
    <citation type="journal article" date="2010" name="Science">
        <title>Genomic comparison of the ants Camponotus floridanus and Harpegnathos saltator.</title>
        <authorList>
            <person name="Bonasio R."/>
            <person name="Zhang G."/>
            <person name="Ye C."/>
            <person name="Mutti N.S."/>
            <person name="Fang X."/>
            <person name="Qin N."/>
            <person name="Donahue G."/>
            <person name="Yang P."/>
            <person name="Li Q."/>
            <person name="Li C."/>
            <person name="Zhang P."/>
            <person name="Huang Z."/>
            <person name="Berger S.L."/>
            <person name="Reinberg D."/>
            <person name="Wang J."/>
            <person name="Liebig J."/>
        </authorList>
    </citation>
    <scope>NUCLEOTIDE SEQUENCE [LARGE SCALE GENOMIC DNA]</scope>
    <source>
        <strain evidence="1 2">R22 G/1</strain>
    </source>
</reference>
<feature type="non-terminal residue" evidence="1">
    <location>
        <position position="98"/>
    </location>
</feature>
<feature type="non-terminal residue" evidence="1">
    <location>
        <position position="1"/>
    </location>
</feature>
<name>E2BZG3_HARSA</name>
<dbReference type="InterPro" id="IPR011990">
    <property type="entry name" value="TPR-like_helical_dom_sf"/>
</dbReference>
<sequence>RKAKLGYMFCLEHLQSHIEQNPEDINSLSFLIVTLDWYGQLLVLQCEYSEAYDHLFQTYNISKMLHGDKYEEKACLHHTLGYICYLQEKYDEAMNYLS</sequence>
<gene>
    <name evidence="1" type="ORF">EAI_12043</name>
</gene>